<gene>
    <name evidence="1" type="ORF">MRB53_002634</name>
</gene>
<dbReference type="EMBL" id="CM056809">
    <property type="protein sequence ID" value="KAJ8649611.1"/>
    <property type="molecule type" value="Genomic_DNA"/>
</dbReference>
<reference evidence="1 2" key="1">
    <citation type="journal article" date="2022" name="Hortic Res">
        <title>A haplotype resolved chromosomal level avocado genome allows analysis of novel avocado genes.</title>
        <authorList>
            <person name="Nath O."/>
            <person name="Fletcher S.J."/>
            <person name="Hayward A."/>
            <person name="Shaw L.M."/>
            <person name="Masouleh A.K."/>
            <person name="Furtado A."/>
            <person name="Henry R.J."/>
            <person name="Mitter N."/>
        </authorList>
    </citation>
    <scope>NUCLEOTIDE SEQUENCE [LARGE SCALE GENOMIC DNA]</scope>
    <source>
        <strain evidence="2">cv. Hass</strain>
    </source>
</reference>
<evidence type="ECO:0000313" key="2">
    <source>
        <dbReference type="Proteomes" id="UP001234297"/>
    </source>
</evidence>
<evidence type="ECO:0000313" key="1">
    <source>
        <dbReference type="EMBL" id="KAJ8649611.1"/>
    </source>
</evidence>
<comment type="caution">
    <text evidence="1">The sequence shown here is derived from an EMBL/GenBank/DDBJ whole genome shotgun (WGS) entry which is preliminary data.</text>
</comment>
<name>A0ACC2MVY6_PERAE</name>
<sequence>MGYQSPRRCGEVVSDCRSIETAWRSRSDRESVEVPRRVSFATVVAAARGETGRVTRLETRGAPERSGRALRLDRSGRAMR</sequence>
<organism evidence="1 2">
    <name type="scientific">Persea americana</name>
    <name type="common">Avocado</name>
    <dbReference type="NCBI Taxonomy" id="3435"/>
    <lineage>
        <taxon>Eukaryota</taxon>
        <taxon>Viridiplantae</taxon>
        <taxon>Streptophyta</taxon>
        <taxon>Embryophyta</taxon>
        <taxon>Tracheophyta</taxon>
        <taxon>Spermatophyta</taxon>
        <taxon>Magnoliopsida</taxon>
        <taxon>Magnoliidae</taxon>
        <taxon>Laurales</taxon>
        <taxon>Lauraceae</taxon>
        <taxon>Persea</taxon>
    </lineage>
</organism>
<accession>A0ACC2MVY6</accession>
<proteinExistence type="predicted"/>
<dbReference type="Proteomes" id="UP001234297">
    <property type="component" value="Chromosome 1"/>
</dbReference>
<protein>
    <submittedName>
        <fullName evidence="1">Uncharacterized protein</fullName>
    </submittedName>
</protein>
<keyword evidence="2" id="KW-1185">Reference proteome</keyword>